<evidence type="ECO:0000256" key="2">
    <source>
        <dbReference type="ARBA" id="ARBA00022737"/>
    </source>
</evidence>
<dbReference type="OrthoDB" id="676979at2759"/>
<dbReference type="GO" id="GO:0005615">
    <property type="term" value="C:extracellular space"/>
    <property type="evidence" value="ECO:0007669"/>
    <property type="project" value="TreeGrafter"/>
</dbReference>
<dbReference type="Pfam" id="PF13855">
    <property type="entry name" value="LRR_8"/>
    <property type="match status" value="3"/>
</dbReference>
<accession>A0A7K6D4M5</accession>
<feature type="transmembrane region" description="Helical" evidence="3">
    <location>
        <begin position="631"/>
        <end position="656"/>
    </location>
</feature>
<keyword evidence="5" id="KW-1185">Reference proteome</keyword>
<protein>
    <submittedName>
        <fullName evidence="4">NRROS regulator</fullName>
    </submittedName>
</protein>
<dbReference type="InterPro" id="IPR050333">
    <property type="entry name" value="SLRP"/>
</dbReference>
<dbReference type="Gene3D" id="3.80.10.10">
    <property type="entry name" value="Ribonuclease Inhibitor"/>
    <property type="match status" value="5"/>
</dbReference>
<dbReference type="InterPro" id="IPR032675">
    <property type="entry name" value="LRR_dom_sf"/>
</dbReference>
<name>A0A7K6D4M5_9PASS</name>
<dbReference type="PROSITE" id="PS51450">
    <property type="entry name" value="LRR"/>
    <property type="match status" value="1"/>
</dbReference>
<evidence type="ECO:0000256" key="3">
    <source>
        <dbReference type="SAM" id="Phobius"/>
    </source>
</evidence>
<dbReference type="SMART" id="SM00369">
    <property type="entry name" value="LRR_TYP"/>
    <property type="match status" value="11"/>
</dbReference>
<proteinExistence type="predicted"/>
<dbReference type="InterPro" id="IPR003591">
    <property type="entry name" value="Leu-rich_rpt_typical-subtyp"/>
</dbReference>
<dbReference type="SUPFAM" id="SSF52058">
    <property type="entry name" value="L domain-like"/>
    <property type="match status" value="2"/>
</dbReference>
<dbReference type="AlphaFoldDB" id="A0A7K6D4M5"/>
<keyword evidence="1" id="KW-0433">Leucine-rich repeat</keyword>
<dbReference type="PRINTS" id="PR00019">
    <property type="entry name" value="LEURICHRPT"/>
</dbReference>
<feature type="non-terminal residue" evidence="4">
    <location>
        <position position="674"/>
    </location>
</feature>
<dbReference type="PANTHER" id="PTHR45712">
    <property type="entry name" value="AGAP008170-PA"/>
    <property type="match status" value="1"/>
</dbReference>
<evidence type="ECO:0000313" key="5">
    <source>
        <dbReference type="Proteomes" id="UP000571324"/>
    </source>
</evidence>
<organism evidence="4 5">
    <name type="scientific">Origma solitaria</name>
    <dbReference type="NCBI Taxonomy" id="720586"/>
    <lineage>
        <taxon>Eukaryota</taxon>
        <taxon>Metazoa</taxon>
        <taxon>Chordata</taxon>
        <taxon>Craniata</taxon>
        <taxon>Vertebrata</taxon>
        <taxon>Euteleostomi</taxon>
        <taxon>Archelosauria</taxon>
        <taxon>Archosauria</taxon>
        <taxon>Dinosauria</taxon>
        <taxon>Saurischia</taxon>
        <taxon>Theropoda</taxon>
        <taxon>Coelurosauria</taxon>
        <taxon>Aves</taxon>
        <taxon>Neognathae</taxon>
        <taxon>Neoaves</taxon>
        <taxon>Telluraves</taxon>
        <taxon>Australaves</taxon>
        <taxon>Passeriformes</taxon>
        <taxon>Meliphagoidea</taxon>
        <taxon>Acanthizidae</taxon>
        <taxon>Origma</taxon>
    </lineage>
</organism>
<evidence type="ECO:0000256" key="1">
    <source>
        <dbReference type="ARBA" id="ARBA00022614"/>
    </source>
</evidence>
<keyword evidence="2" id="KW-0677">Repeat</keyword>
<dbReference type="EMBL" id="VZRL01002895">
    <property type="protein sequence ID" value="NWV21926.1"/>
    <property type="molecule type" value="Genomic_DNA"/>
</dbReference>
<keyword evidence="3" id="KW-0812">Transmembrane</keyword>
<dbReference type="PANTHER" id="PTHR45712:SF22">
    <property type="entry name" value="INSULIN-LIKE GROWTH FACTOR-BINDING PROTEIN COMPLEX ACID LABILE SUBUNIT"/>
    <property type="match status" value="1"/>
</dbReference>
<dbReference type="Pfam" id="PF00560">
    <property type="entry name" value="LRR_1"/>
    <property type="match status" value="1"/>
</dbReference>
<sequence>LAVGRGSGMDAAWAPSPGGCELVQSTMDCTGRWLSSVPGNLRGDTAELFLDNNTIRVLGNASLLLFPQLWCLSVSRNRLELIEPGAFLSSPGLQVLSLTDNLLFTNYSLTAAALSALPALRMLDLAGNQLTEHMVSVLVSNLSSLESLSVARNIIMRLDSSIFSNVTKLLELNLERNYIFEIDNAFEGLQRLQRLNIAYNYLPCLVGFSLTELRVLNVSNNIIEWFLTPESDELFELEVLDLSHNRLLFFPVLPRHSKLHSLLLQDNRMSFYQRLPNGTSLANVTVQFLIINGNSTNITTVRLWDELCYSNLSSLRLLDMSQNEVWGLPENFLAQMPSLTHLKLNQNCLEAFHLPEEDPLDMLTELDLSQNRLEQLGMKTGVGDILPSLQLFNLSTNRLRALPPGIFTHTRNITTVDLSRNRVDLCPQPGGAESLPCVDIRGVGTLTHLSLAGCGLQGLGGRPFQGTSLVHLDLSNNRQALSGDTGWLQDLFLTLQVLSLRNTSLSSAIVDFSTLKSLERLDLSGNSLAALPTSLGALGLRSLDLRDNCLPALPPDLAGLPLGRSLRELYLSRNPYNCCTLGWWDALQQAEGLRVPDGREVTCSHGSRTLSPGALPEPVLQSCRWQTADLALLYLVLALPTCLTLLVAFVVVFLMLKEKLLKIVKTRCGVSSPY</sequence>
<feature type="non-terminal residue" evidence="4">
    <location>
        <position position="1"/>
    </location>
</feature>
<dbReference type="Proteomes" id="UP000571324">
    <property type="component" value="Unassembled WGS sequence"/>
</dbReference>
<comment type="caution">
    <text evidence="4">The sequence shown here is derived from an EMBL/GenBank/DDBJ whole genome shotgun (WGS) entry which is preliminary data.</text>
</comment>
<keyword evidence="3" id="KW-1133">Transmembrane helix</keyword>
<evidence type="ECO:0000313" key="4">
    <source>
        <dbReference type="EMBL" id="NWV21926.1"/>
    </source>
</evidence>
<gene>
    <name evidence="4" type="primary">Nrros</name>
    <name evidence="4" type="ORF">ORISOL_R06706</name>
</gene>
<keyword evidence="3" id="KW-0472">Membrane</keyword>
<dbReference type="InterPro" id="IPR001611">
    <property type="entry name" value="Leu-rich_rpt"/>
</dbReference>
<reference evidence="4 5" key="1">
    <citation type="submission" date="2019-09" db="EMBL/GenBank/DDBJ databases">
        <title>Bird 10,000 Genomes (B10K) Project - Family phase.</title>
        <authorList>
            <person name="Zhang G."/>
        </authorList>
    </citation>
    <scope>NUCLEOTIDE SEQUENCE [LARGE SCALE GENOMIC DNA]</scope>
    <source>
        <strain evidence="4">B10K-DU-029-52</strain>
    </source>
</reference>